<name>A0AC59YN24_RANTA</name>
<reference evidence="1" key="1">
    <citation type="submission" date="2023-05" db="EMBL/GenBank/DDBJ databases">
        <authorList>
            <consortium name="ELIXIR-Norway"/>
        </authorList>
    </citation>
    <scope>NUCLEOTIDE SEQUENCE</scope>
</reference>
<evidence type="ECO:0000313" key="1">
    <source>
        <dbReference type="EMBL" id="CAM9837440.1"/>
    </source>
</evidence>
<accession>A0AC59YN24</accession>
<organism evidence="1 2">
    <name type="scientific">Rangifer tarandus platyrhynchus</name>
    <name type="common">Svalbard reindeer</name>
    <dbReference type="NCBI Taxonomy" id="3082113"/>
    <lineage>
        <taxon>Eukaryota</taxon>
        <taxon>Metazoa</taxon>
        <taxon>Chordata</taxon>
        <taxon>Craniata</taxon>
        <taxon>Vertebrata</taxon>
        <taxon>Euteleostomi</taxon>
        <taxon>Mammalia</taxon>
        <taxon>Eutheria</taxon>
        <taxon>Laurasiatheria</taxon>
        <taxon>Artiodactyla</taxon>
        <taxon>Ruminantia</taxon>
        <taxon>Pecora</taxon>
        <taxon>Cervidae</taxon>
        <taxon>Odocoileinae</taxon>
        <taxon>Rangifer</taxon>
    </lineage>
</organism>
<gene>
    <name evidence="1" type="ORF">MRATA1EN22A_LOCUS8152</name>
</gene>
<evidence type="ECO:0000313" key="2">
    <source>
        <dbReference type="Proteomes" id="UP001162501"/>
    </source>
</evidence>
<protein>
    <submittedName>
        <fullName evidence="1">Uncharacterized protein</fullName>
    </submittedName>
</protein>
<dbReference type="Proteomes" id="UP001162501">
    <property type="component" value="Chromosome 19"/>
</dbReference>
<proteinExistence type="predicted"/>
<sequence length="77" mass="8362">MPAVRPGRTLLRAERKLLTLQAEAAFLAWAGKGCQLRADSQSKGTSTGPKHPSVPFTPMSHTPRRLEQLRATQQPAG</sequence>
<reference evidence="1" key="2">
    <citation type="submission" date="2025-03" db="EMBL/GenBank/DDBJ databases">
        <authorList>
            <consortium name="ELIXIR-Norway"/>
            <consortium name="Elixir Norway"/>
        </authorList>
    </citation>
    <scope>NUCLEOTIDE SEQUENCE</scope>
</reference>
<dbReference type="EMBL" id="OX596103">
    <property type="protein sequence ID" value="CAM9837440.1"/>
    <property type="molecule type" value="Genomic_DNA"/>
</dbReference>